<reference evidence="1 2" key="1">
    <citation type="journal article" date="2018" name="Front. Plant Sci.">
        <title>Red Clover (Trifolium pratense) and Zigzag Clover (T. medium) - A Picture of Genomic Similarities and Differences.</title>
        <authorList>
            <person name="Dluhosova J."/>
            <person name="Istvanek J."/>
            <person name="Nedelnik J."/>
            <person name="Repkova J."/>
        </authorList>
    </citation>
    <scope>NUCLEOTIDE SEQUENCE [LARGE SCALE GENOMIC DNA]</scope>
    <source>
        <strain evidence="2">cv. 10/8</strain>
        <tissue evidence="1">Leaf</tissue>
    </source>
</reference>
<organism evidence="1 2">
    <name type="scientific">Trifolium medium</name>
    <dbReference type="NCBI Taxonomy" id="97028"/>
    <lineage>
        <taxon>Eukaryota</taxon>
        <taxon>Viridiplantae</taxon>
        <taxon>Streptophyta</taxon>
        <taxon>Embryophyta</taxon>
        <taxon>Tracheophyta</taxon>
        <taxon>Spermatophyta</taxon>
        <taxon>Magnoliopsida</taxon>
        <taxon>eudicotyledons</taxon>
        <taxon>Gunneridae</taxon>
        <taxon>Pentapetalae</taxon>
        <taxon>rosids</taxon>
        <taxon>fabids</taxon>
        <taxon>Fabales</taxon>
        <taxon>Fabaceae</taxon>
        <taxon>Papilionoideae</taxon>
        <taxon>50 kb inversion clade</taxon>
        <taxon>NPAAA clade</taxon>
        <taxon>Hologalegina</taxon>
        <taxon>IRL clade</taxon>
        <taxon>Trifolieae</taxon>
        <taxon>Trifolium</taxon>
    </lineage>
</organism>
<feature type="non-terminal residue" evidence="1">
    <location>
        <position position="66"/>
    </location>
</feature>
<proteinExistence type="predicted"/>
<protein>
    <submittedName>
        <fullName evidence="1">Uncharacterized protein</fullName>
    </submittedName>
</protein>
<dbReference type="Proteomes" id="UP000265520">
    <property type="component" value="Unassembled WGS sequence"/>
</dbReference>
<feature type="non-terminal residue" evidence="1">
    <location>
        <position position="1"/>
    </location>
</feature>
<dbReference type="AlphaFoldDB" id="A0A392WEM1"/>
<evidence type="ECO:0000313" key="2">
    <source>
        <dbReference type="Proteomes" id="UP000265520"/>
    </source>
</evidence>
<evidence type="ECO:0000313" key="1">
    <source>
        <dbReference type="EMBL" id="MCI97075.1"/>
    </source>
</evidence>
<comment type="caution">
    <text evidence="1">The sequence shown here is derived from an EMBL/GenBank/DDBJ whole genome shotgun (WGS) entry which is preliminary data.</text>
</comment>
<sequence length="66" mass="6836">FVAVNSDVGASTKVTSEFVEGSLKGIVHETDVVANVDTSVATETDIVLSMVTSVVPDTVVDQNVPD</sequence>
<accession>A0A392WEM1</accession>
<keyword evidence="2" id="KW-1185">Reference proteome</keyword>
<dbReference type="EMBL" id="LXQA011431991">
    <property type="protein sequence ID" value="MCI97075.1"/>
    <property type="molecule type" value="Genomic_DNA"/>
</dbReference>
<name>A0A392WEM1_9FABA</name>